<evidence type="ECO:0000313" key="3">
    <source>
        <dbReference type="EMBL" id="KAJ8981846.1"/>
    </source>
</evidence>
<dbReference type="Proteomes" id="UP001162164">
    <property type="component" value="Unassembled WGS sequence"/>
</dbReference>
<name>A0ABQ9JU64_9CUCU</name>
<keyword evidence="4" id="KW-1185">Reference proteome</keyword>
<sequence length="1013" mass="117326">MLKKNEGGLLEKAYAQEKFLAEVKELEQWVNDTIKRMESQDKPNSIAEAEAQLELHNELKAEINGRNEPFKVLIHYGQTCPEKDNPKIKENVAKLRDLQDSIHTAWEERKEELTHEYDLQDFKEQVKQLNSWLATKEAFLNNDDVGDTPRAVEALLRKHNDFEVMLEKQLARVDELEGVSKKIMSDTNKNNSEVSDRLAAILNRKNRLLEKAEERKDTLEKSKALQEFLRNVNDVETWLNQKLQIAADENYREPNNLQNKIQKHTTFEAEVIASGERIQNVVEEGKELISANHYAATEIAIRLDELENDWKHLLELSNLKRDRLNEAYQALLFNRSLDEFETWLSESEAQVKSTDAGKDLATANNLLKRHTALENDIQQHTENAEIINEGAEQFVKSGHFMADEIQIRAQDAITRFHQLKEPLQARRDSLESSTMLQQFTRDVDDELQWLDDREPLAASRELGSSLTAVQSLQKKHQALEAELASREPIVSSLVARAAHLTRAEHPSASIINEKANELKNKLVQVRDLASIRRLRLQDALEAQTYYQEVAEAEAWINDKRPFLATKEVGKDEDTAQSLQRKLEALSLEVKTFQPTIQRLGNIANALVERGHFDSNNIATTKVELDEEFAELRKLVTEREVRLSEALQYFGFIHECNDVQEWMREQMNKADSEEYGNDLEHVELLIQAFDTFHASLMNSEPRVQQCMENGNVIIDAKSSYSMEVQQRVIELQNTWEDLVELANARKEALAGAKQVHVFDRTAEEIISWIQEKEADLSYSAYVQDSEAIEQLMRKHQALESEMKAIKDKVDYIEQEGDRLIADFPTLKNISTTRGKILLVPGKICKLKQKERRTSYNNQNSYSHTLMSTKIYCKAWINEMLAKITAPELPQDSTEAELLIEKHKEYKSEIDSRVPVFNQFYETGRSFIKQGHYLSQEIEDKIKILQQRMELLVNFWNKRNIIYEQNLDVQLFKREANILENWLIVREGTLKDSKVGESIPQVEDLIRKHRDFKKL</sequence>
<dbReference type="Pfam" id="PF00435">
    <property type="entry name" value="Spectrin"/>
    <property type="match status" value="9"/>
</dbReference>
<comment type="caution">
    <text evidence="3">The sequence shown here is derived from an EMBL/GenBank/DDBJ whole genome shotgun (WGS) entry which is preliminary data.</text>
</comment>
<dbReference type="CDD" id="cd00176">
    <property type="entry name" value="SPEC"/>
    <property type="match status" value="5"/>
</dbReference>
<dbReference type="Gene3D" id="1.20.58.60">
    <property type="match status" value="6"/>
</dbReference>
<dbReference type="PANTHER" id="PTHR11915">
    <property type="entry name" value="SPECTRIN/FILAMIN RELATED CYTOSKELETAL PROTEIN"/>
    <property type="match status" value="1"/>
</dbReference>
<dbReference type="EMBL" id="JAPWTJ010000158">
    <property type="protein sequence ID" value="KAJ8981846.1"/>
    <property type="molecule type" value="Genomic_DNA"/>
</dbReference>
<feature type="coiled-coil region" evidence="2">
    <location>
        <begin position="195"/>
        <end position="229"/>
    </location>
</feature>
<feature type="coiled-coil region" evidence="2">
    <location>
        <begin position="780"/>
        <end position="814"/>
    </location>
</feature>
<keyword evidence="2" id="KW-0175">Coiled coil</keyword>
<keyword evidence="1" id="KW-0677">Repeat</keyword>
<evidence type="ECO:0000256" key="1">
    <source>
        <dbReference type="ARBA" id="ARBA00022737"/>
    </source>
</evidence>
<dbReference type="SUPFAM" id="SSF46966">
    <property type="entry name" value="Spectrin repeat"/>
    <property type="match status" value="9"/>
</dbReference>
<proteinExistence type="predicted"/>
<evidence type="ECO:0000313" key="4">
    <source>
        <dbReference type="Proteomes" id="UP001162164"/>
    </source>
</evidence>
<dbReference type="InterPro" id="IPR002017">
    <property type="entry name" value="Spectrin_repeat"/>
</dbReference>
<dbReference type="InterPro" id="IPR018159">
    <property type="entry name" value="Spectrin/alpha-actinin"/>
</dbReference>
<dbReference type="SMART" id="SM00150">
    <property type="entry name" value="SPEC"/>
    <property type="match status" value="9"/>
</dbReference>
<evidence type="ECO:0000256" key="2">
    <source>
        <dbReference type="SAM" id="Coils"/>
    </source>
</evidence>
<gene>
    <name evidence="3" type="ORF">NQ317_001809</name>
</gene>
<organism evidence="3 4">
    <name type="scientific">Molorchus minor</name>
    <dbReference type="NCBI Taxonomy" id="1323400"/>
    <lineage>
        <taxon>Eukaryota</taxon>
        <taxon>Metazoa</taxon>
        <taxon>Ecdysozoa</taxon>
        <taxon>Arthropoda</taxon>
        <taxon>Hexapoda</taxon>
        <taxon>Insecta</taxon>
        <taxon>Pterygota</taxon>
        <taxon>Neoptera</taxon>
        <taxon>Endopterygota</taxon>
        <taxon>Coleoptera</taxon>
        <taxon>Polyphaga</taxon>
        <taxon>Cucujiformia</taxon>
        <taxon>Chrysomeloidea</taxon>
        <taxon>Cerambycidae</taxon>
        <taxon>Lamiinae</taxon>
        <taxon>Monochamini</taxon>
        <taxon>Molorchus</taxon>
    </lineage>
</organism>
<accession>A0ABQ9JU64</accession>
<protein>
    <submittedName>
        <fullName evidence="3">Uncharacterized protein</fullName>
    </submittedName>
</protein>
<reference evidence="3" key="1">
    <citation type="journal article" date="2023" name="Insect Mol. Biol.">
        <title>Genome sequencing provides insights into the evolution of gene families encoding plant cell wall-degrading enzymes in longhorned beetles.</title>
        <authorList>
            <person name="Shin N.R."/>
            <person name="Okamura Y."/>
            <person name="Kirsch R."/>
            <person name="Pauchet Y."/>
        </authorList>
    </citation>
    <scope>NUCLEOTIDE SEQUENCE</scope>
    <source>
        <strain evidence="3">MMC_N1</strain>
    </source>
</reference>